<dbReference type="GO" id="GO:0003677">
    <property type="term" value="F:DNA binding"/>
    <property type="evidence" value="ECO:0007669"/>
    <property type="project" value="UniProtKB-KW"/>
</dbReference>
<dbReference type="EMBL" id="JANUCT010000020">
    <property type="protein sequence ID" value="MCS3904353.1"/>
    <property type="molecule type" value="Genomic_DNA"/>
</dbReference>
<organism evidence="5 6">
    <name type="scientific">Methylohalomonas lacus</name>
    <dbReference type="NCBI Taxonomy" id="398773"/>
    <lineage>
        <taxon>Bacteria</taxon>
        <taxon>Pseudomonadati</taxon>
        <taxon>Pseudomonadota</taxon>
        <taxon>Gammaproteobacteria</taxon>
        <taxon>Methylohalomonadales</taxon>
        <taxon>Methylohalomonadaceae</taxon>
        <taxon>Methylohalomonas</taxon>
    </lineage>
</organism>
<evidence type="ECO:0000313" key="6">
    <source>
        <dbReference type="Proteomes" id="UP001204445"/>
    </source>
</evidence>
<name>A0AAE3HMZ4_9GAMM</name>
<dbReference type="AlphaFoldDB" id="A0AAE3HMZ4"/>
<gene>
    <name evidence="5" type="ORF">J2T55_002389</name>
</gene>
<protein>
    <submittedName>
        <fullName evidence="5">DNA-binding MarR family transcriptional regulator</fullName>
    </submittedName>
</protein>
<dbReference type="PRINTS" id="PR00598">
    <property type="entry name" value="HTHMARR"/>
</dbReference>
<sequence>MSENHANQNFGCLLHDTARLLRRDFNRRAQKLGLTQTQWQALCVLSRNEGINQATLAELLEVQPITLGRLVDRLEATGWVERRAHPTDRRATTLYLTAKAEPILLDMGKLAEETRELALQDVSDAECNQIMQVLERIKANLLSQEESTGNPAQRRAQ</sequence>
<keyword evidence="1" id="KW-0805">Transcription regulation</keyword>
<evidence type="ECO:0000313" key="5">
    <source>
        <dbReference type="EMBL" id="MCS3904353.1"/>
    </source>
</evidence>
<dbReference type="SUPFAM" id="SSF46785">
    <property type="entry name" value="Winged helix' DNA-binding domain"/>
    <property type="match status" value="1"/>
</dbReference>
<dbReference type="PANTHER" id="PTHR42756:SF1">
    <property type="entry name" value="TRANSCRIPTIONAL REPRESSOR OF EMRAB OPERON"/>
    <property type="match status" value="1"/>
</dbReference>
<dbReference type="PROSITE" id="PS50995">
    <property type="entry name" value="HTH_MARR_2"/>
    <property type="match status" value="1"/>
</dbReference>
<dbReference type="InterPro" id="IPR023187">
    <property type="entry name" value="Tscrpt_reg_MarR-type_CS"/>
</dbReference>
<keyword evidence="3" id="KW-0804">Transcription</keyword>
<dbReference type="PROSITE" id="PS01117">
    <property type="entry name" value="HTH_MARR_1"/>
    <property type="match status" value="1"/>
</dbReference>
<comment type="caution">
    <text evidence="5">The sequence shown here is derived from an EMBL/GenBank/DDBJ whole genome shotgun (WGS) entry which is preliminary data.</text>
</comment>
<dbReference type="Pfam" id="PF01047">
    <property type="entry name" value="MarR"/>
    <property type="match status" value="1"/>
</dbReference>
<evidence type="ECO:0000256" key="1">
    <source>
        <dbReference type="ARBA" id="ARBA00023015"/>
    </source>
</evidence>
<evidence type="ECO:0000256" key="2">
    <source>
        <dbReference type="ARBA" id="ARBA00023125"/>
    </source>
</evidence>
<evidence type="ECO:0000256" key="3">
    <source>
        <dbReference type="ARBA" id="ARBA00023163"/>
    </source>
</evidence>
<evidence type="ECO:0000259" key="4">
    <source>
        <dbReference type="PROSITE" id="PS50995"/>
    </source>
</evidence>
<dbReference type="InterPro" id="IPR036390">
    <property type="entry name" value="WH_DNA-bd_sf"/>
</dbReference>
<dbReference type="RefSeq" id="WP_259057147.1">
    <property type="nucleotide sequence ID" value="NZ_JANUCT010000020.1"/>
</dbReference>
<feature type="domain" description="HTH marR-type" evidence="4">
    <location>
        <begin position="7"/>
        <end position="139"/>
    </location>
</feature>
<dbReference type="InterPro" id="IPR000835">
    <property type="entry name" value="HTH_MarR-typ"/>
</dbReference>
<dbReference type="SMART" id="SM00347">
    <property type="entry name" value="HTH_MARR"/>
    <property type="match status" value="1"/>
</dbReference>
<proteinExistence type="predicted"/>
<dbReference type="InterPro" id="IPR036388">
    <property type="entry name" value="WH-like_DNA-bd_sf"/>
</dbReference>
<reference evidence="5" key="1">
    <citation type="submission" date="2022-08" db="EMBL/GenBank/DDBJ databases">
        <title>Genomic Encyclopedia of Type Strains, Phase III (KMG-III): the genomes of soil and plant-associated and newly described type strains.</title>
        <authorList>
            <person name="Whitman W."/>
        </authorList>
    </citation>
    <scope>NUCLEOTIDE SEQUENCE</scope>
    <source>
        <strain evidence="5">HMT 1</strain>
    </source>
</reference>
<dbReference type="Proteomes" id="UP001204445">
    <property type="component" value="Unassembled WGS sequence"/>
</dbReference>
<keyword evidence="6" id="KW-1185">Reference proteome</keyword>
<dbReference type="Gene3D" id="1.10.10.10">
    <property type="entry name" value="Winged helix-like DNA-binding domain superfamily/Winged helix DNA-binding domain"/>
    <property type="match status" value="1"/>
</dbReference>
<dbReference type="GO" id="GO:0003700">
    <property type="term" value="F:DNA-binding transcription factor activity"/>
    <property type="evidence" value="ECO:0007669"/>
    <property type="project" value="InterPro"/>
</dbReference>
<keyword evidence="2 5" id="KW-0238">DNA-binding</keyword>
<accession>A0AAE3HMZ4</accession>
<dbReference type="PANTHER" id="PTHR42756">
    <property type="entry name" value="TRANSCRIPTIONAL REGULATOR, MARR"/>
    <property type="match status" value="1"/>
</dbReference>